<dbReference type="GO" id="GO:0016787">
    <property type="term" value="F:hydrolase activity"/>
    <property type="evidence" value="ECO:0007669"/>
    <property type="project" value="UniProtKB-KW"/>
</dbReference>
<dbReference type="RefSeq" id="WP_117177424.1">
    <property type="nucleotide sequence ID" value="NZ_QFZK01000006.1"/>
</dbReference>
<evidence type="ECO:0000256" key="1">
    <source>
        <dbReference type="ARBA" id="ARBA00023239"/>
    </source>
</evidence>
<dbReference type="AlphaFoldDB" id="A0A3E1RBI5"/>
<protein>
    <submittedName>
        <fullName evidence="3">Amidohydrolase</fullName>
    </submittedName>
</protein>
<name>A0A3E1RBI5_9BURK</name>
<dbReference type="Proteomes" id="UP000260665">
    <property type="component" value="Unassembled WGS sequence"/>
</dbReference>
<dbReference type="SUPFAM" id="SSF51556">
    <property type="entry name" value="Metallo-dependent hydrolases"/>
    <property type="match status" value="1"/>
</dbReference>
<dbReference type="GO" id="GO:0016831">
    <property type="term" value="F:carboxy-lyase activity"/>
    <property type="evidence" value="ECO:0007669"/>
    <property type="project" value="InterPro"/>
</dbReference>
<sequence>MNKRNFMQTALAAASTLGVNAIAQEKAPKLACQCGLVDVHSHFLTPVYYQALADAKLINPDGGFPVHPWSETLTLAHMDKHNIETSILSVSTPSVGFLKEPQERQKLARNINDFAGDLVRRQPRRLGAFATLPLPDMPAALEELAYALDYLKLDGIVLETNVHGIYLGDPRLDPLFAELNRRKAKVLLHPTAPECIESLGLGRPAPILEFPLDTTRTVTDLIFAGTLVRYPDIRMIIPHAGGALTALAHRLASFSTLPFLKQKPAGGAAEVRKVLASLYYDLAGSATEGTVQSLRQLTTLSHVLFGSDYPYTPAAGIAANVEGFRNLQAVSDKEHEDMARNNALGLFTRLASNAAASQ</sequence>
<proteinExistence type="predicted"/>
<evidence type="ECO:0000259" key="2">
    <source>
        <dbReference type="Pfam" id="PF04909"/>
    </source>
</evidence>
<dbReference type="OrthoDB" id="8673173at2"/>
<comment type="caution">
    <text evidence="3">The sequence shown here is derived from an EMBL/GenBank/DDBJ whole genome shotgun (WGS) entry which is preliminary data.</text>
</comment>
<dbReference type="Gene3D" id="3.20.20.140">
    <property type="entry name" value="Metal-dependent hydrolases"/>
    <property type="match status" value="1"/>
</dbReference>
<dbReference type="PANTHER" id="PTHR21240">
    <property type="entry name" value="2-AMINO-3-CARBOXYLMUCONATE-6-SEMIALDEHYDE DECARBOXYLASE"/>
    <property type="match status" value="1"/>
</dbReference>
<feature type="domain" description="Amidohydrolase-related" evidence="2">
    <location>
        <begin position="37"/>
        <end position="347"/>
    </location>
</feature>
<dbReference type="InterPro" id="IPR032466">
    <property type="entry name" value="Metal_Hydrolase"/>
</dbReference>
<dbReference type="EMBL" id="QFZK01000006">
    <property type="protein sequence ID" value="RFO96709.1"/>
    <property type="molecule type" value="Genomic_DNA"/>
</dbReference>
<keyword evidence="4" id="KW-1185">Reference proteome</keyword>
<dbReference type="GO" id="GO:0019748">
    <property type="term" value="P:secondary metabolic process"/>
    <property type="evidence" value="ECO:0007669"/>
    <property type="project" value="TreeGrafter"/>
</dbReference>
<gene>
    <name evidence="3" type="ORF">DIC66_11885</name>
</gene>
<dbReference type="InterPro" id="IPR032465">
    <property type="entry name" value="ACMSD"/>
</dbReference>
<evidence type="ECO:0000313" key="3">
    <source>
        <dbReference type="EMBL" id="RFO96709.1"/>
    </source>
</evidence>
<dbReference type="InterPro" id="IPR006680">
    <property type="entry name" value="Amidohydro-rel"/>
</dbReference>
<evidence type="ECO:0000313" key="4">
    <source>
        <dbReference type="Proteomes" id="UP000260665"/>
    </source>
</evidence>
<dbReference type="GO" id="GO:0005737">
    <property type="term" value="C:cytoplasm"/>
    <property type="evidence" value="ECO:0007669"/>
    <property type="project" value="TreeGrafter"/>
</dbReference>
<keyword evidence="1" id="KW-0456">Lyase</keyword>
<keyword evidence="3" id="KW-0378">Hydrolase</keyword>
<dbReference type="PANTHER" id="PTHR21240:SF28">
    <property type="entry name" value="ISO-OROTATE DECARBOXYLASE (EUROFUNG)"/>
    <property type="match status" value="1"/>
</dbReference>
<dbReference type="Pfam" id="PF04909">
    <property type="entry name" value="Amidohydro_2"/>
    <property type="match status" value="1"/>
</dbReference>
<reference evidence="3 4" key="1">
    <citation type="submission" date="2018-05" db="EMBL/GenBank/DDBJ databases">
        <title>Rhodoferax soyangensis sp.nov., isolated from an oligotrophic freshwater lake.</title>
        <authorList>
            <person name="Park M."/>
        </authorList>
    </citation>
    <scope>NUCLEOTIDE SEQUENCE [LARGE SCALE GENOMIC DNA]</scope>
    <source>
        <strain evidence="3 4">IMCC26218</strain>
    </source>
</reference>
<accession>A0A3E1RBI5</accession>
<organism evidence="3 4">
    <name type="scientific">Rhodoferax lacus</name>
    <dbReference type="NCBI Taxonomy" id="2184758"/>
    <lineage>
        <taxon>Bacteria</taxon>
        <taxon>Pseudomonadati</taxon>
        <taxon>Pseudomonadota</taxon>
        <taxon>Betaproteobacteria</taxon>
        <taxon>Burkholderiales</taxon>
        <taxon>Comamonadaceae</taxon>
        <taxon>Rhodoferax</taxon>
    </lineage>
</organism>